<reference evidence="5" key="2">
    <citation type="submission" date="2021-12" db="EMBL/GenBank/DDBJ databases">
        <title>Resequencing data analysis of finger millet.</title>
        <authorList>
            <person name="Hatakeyama M."/>
            <person name="Aluri S."/>
            <person name="Balachadran M.T."/>
            <person name="Sivarajan S.R."/>
            <person name="Poveda L."/>
            <person name="Shimizu-Inatsugi R."/>
            <person name="Schlapbach R."/>
            <person name="Sreeman S.M."/>
            <person name="Shimizu K.K."/>
        </authorList>
    </citation>
    <scope>NUCLEOTIDE SEQUENCE</scope>
</reference>
<dbReference type="EMBL" id="BQKI01000072">
    <property type="protein sequence ID" value="GJN15567.1"/>
    <property type="molecule type" value="Genomic_DNA"/>
</dbReference>
<evidence type="ECO:0000256" key="3">
    <source>
        <dbReference type="ARBA" id="ARBA00023274"/>
    </source>
</evidence>
<gene>
    <name evidence="5" type="primary">gb02490</name>
    <name evidence="5" type="ORF">PR202_gb02490</name>
</gene>
<dbReference type="FunFam" id="3.30.720.90:FF:000001">
    <property type="entry name" value="60S ribosomal protein L38"/>
    <property type="match status" value="1"/>
</dbReference>
<comment type="caution">
    <text evidence="5">The sequence shown here is derived from an EMBL/GenBank/DDBJ whole genome shotgun (WGS) entry which is preliminary data.</text>
</comment>
<dbReference type="GO" id="GO:0022625">
    <property type="term" value="C:cytosolic large ribosomal subunit"/>
    <property type="evidence" value="ECO:0007669"/>
    <property type="project" value="TreeGrafter"/>
</dbReference>
<dbReference type="InterPro" id="IPR038464">
    <property type="entry name" value="Ribosomal_eL38_sf"/>
</dbReference>
<evidence type="ECO:0000256" key="2">
    <source>
        <dbReference type="ARBA" id="ARBA00022980"/>
    </source>
</evidence>
<dbReference type="AlphaFoldDB" id="A0AAV5DZE5"/>
<dbReference type="Proteomes" id="UP001054889">
    <property type="component" value="Unassembled WGS sequence"/>
</dbReference>
<evidence type="ECO:0000256" key="1">
    <source>
        <dbReference type="ARBA" id="ARBA00007803"/>
    </source>
</evidence>
<keyword evidence="3 4" id="KW-0687">Ribonucleoprotein</keyword>
<dbReference type="PANTHER" id="PTHR10965">
    <property type="entry name" value="60S RIBOSOMAL PROTEIN L38"/>
    <property type="match status" value="1"/>
</dbReference>
<sequence length="188" mass="21068">MADSTITTEHELSSDNTAGVNGYMFKFDGMTFTMTTEGSEVAQVGKNGAVVHVLRSESFFDAGTGTTEHFVDVQGKTEAMLLLVSVNKDQRRIVGIRSVWLDIVLLSLRRYLNLESVKAIALVSMFPKQIHEIKDFLLTARRKDARSVKIKRSKDVVKFKVRCSKYLYTLCVFDAEKANKLKQSLPPG</sequence>
<keyword evidence="2 4" id="KW-0689">Ribosomal protein</keyword>
<evidence type="ECO:0000256" key="4">
    <source>
        <dbReference type="RuleBase" id="RU003445"/>
    </source>
</evidence>
<comment type="similarity">
    <text evidence="1 4">Belongs to the eukaryotic ribosomal protein eL38 family.</text>
</comment>
<dbReference type="PANTHER" id="PTHR10965:SF0">
    <property type="entry name" value="LARGE RIBOSOMAL SUBUNIT PROTEIN EL38"/>
    <property type="match status" value="1"/>
</dbReference>
<dbReference type="GO" id="GO:0022618">
    <property type="term" value="P:protein-RNA complex assembly"/>
    <property type="evidence" value="ECO:0007669"/>
    <property type="project" value="TreeGrafter"/>
</dbReference>
<evidence type="ECO:0008006" key="7">
    <source>
        <dbReference type="Google" id="ProtNLM"/>
    </source>
</evidence>
<proteinExistence type="inferred from homology"/>
<dbReference type="InterPro" id="IPR002675">
    <property type="entry name" value="Ribosomal_eL38"/>
</dbReference>
<evidence type="ECO:0000313" key="6">
    <source>
        <dbReference type="Proteomes" id="UP001054889"/>
    </source>
</evidence>
<keyword evidence="6" id="KW-1185">Reference proteome</keyword>
<protein>
    <recommendedName>
        <fullName evidence="7">60S ribosomal protein L38</fullName>
    </recommendedName>
</protein>
<name>A0AAV5DZE5_ELECO</name>
<organism evidence="5 6">
    <name type="scientific">Eleusine coracana subsp. coracana</name>
    <dbReference type="NCBI Taxonomy" id="191504"/>
    <lineage>
        <taxon>Eukaryota</taxon>
        <taxon>Viridiplantae</taxon>
        <taxon>Streptophyta</taxon>
        <taxon>Embryophyta</taxon>
        <taxon>Tracheophyta</taxon>
        <taxon>Spermatophyta</taxon>
        <taxon>Magnoliopsida</taxon>
        <taxon>Liliopsida</taxon>
        <taxon>Poales</taxon>
        <taxon>Poaceae</taxon>
        <taxon>PACMAD clade</taxon>
        <taxon>Chloridoideae</taxon>
        <taxon>Cynodonteae</taxon>
        <taxon>Eleusininae</taxon>
        <taxon>Eleusine</taxon>
    </lineage>
</organism>
<evidence type="ECO:0000313" key="5">
    <source>
        <dbReference type="EMBL" id="GJN15567.1"/>
    </source>
</evidence>
<accession>A0AAV5DZE5</accession>
<dbReference type="Pfam" id="PF01781">
    <property type="entry name" value="Ribosomal_L38e"/>
    <property type="match status" value="1"/>
</dbReference>
<dbReference type="Gene3D" id="3.30.720.90">
    <property type="match status" value="1"/>
</dbReference>
<dbReference type="GO" id="GO:0003735">
    <property type="term" value="F:structural constituent of ribosome"/>
    <property type="evidence" value="ECO:0007669"/>
    <property type="project" value="InterPro"/>
</dbReference>
<dbReference type="GO" id="GO:0006412">
    <property type="term" value="P:translation"/>
    <property type="evidence" value="ECO:0007669"/>
    <property type="project" value="InterPro"/>
</dbReference>
<reference evidence="5" key="1">
    <citation type="journal article" date="2018" name="DNA Res.">
        <title>Multiple hybrid de novo genome assembly of finger millet, an orphan allotetraploid crop.</title>
        <authorList>
            <person name="Hatakeyama M."/>
            <person name="Aluri S."/>
            <person name="Balachadran M.T."/>
            <person name="Sivarajan S.R."/>
            <person name="Patrignani A."/>
            <person name="Gruter S."/>
            <person name="Poveda L."/>
            <person name="Shimizu-Inatsugi R."/>
            <person name="Baeten J."/>
            <person name="Francoijs K.J."/>
            <person name="Nataraja K.N."/>
            <person name="Reddy Y.A.N."/>
            <person name="Phadnis S."/>
            <person name="Ravikumar R.L."/>
            <person name="Schlapbach R."/>
            <person name="Sreeman S.M."/>
            <person name="Shimizu K.K."/>
        </authorList>
    </citation>
    <scope>NUCLEOTIDE SEQUENCE</scope>
</reference>